<accession>A0A939HHV3</accession>
<protein>
    <submittedName>
        <fullName evidence="1">Uncharacterized protein</fullName>
    </submittedName>
</protein>
<name>A0A939HHV3_9MICC</name>
<sequence length="65" mass="7358">MVGVRILLERGWILHAAARFPEAMVEFQLAEQWAGRVGTENQQIRAREAINECGKSLAGGHWERL</sequence>
<keyword evidence="2" id="KW-1185">Reference proteome</keyword>
<organism evidence="1 2">
    <name type="scientific">Arthrobacter cavernae</name>
    <dbReference type="NCBI Taxonomy" id="2817681"/>
    <lineage>
        <taxon>Bacteria</taxon>
        <taxon>Bacillati</taxon>
        <taxon>Actinomycetota</taxon>
        <taxon>Actinomycetes</taxon>
        <taxon>Micrococcales</taxon>
        <taxon>Micrococcaceae</taxon>
        <taxon>Arthrobacter</taxon>
    </lineage>
</organism>
<dbReference type="EMBL" id="JAFNLL010000017">
    <property type="protein sequence ID" value="MBO1268136.1"/>
    <property type="molecule type" value="Genomic_DNA"/>
</dbReference>
<gene>
    <name evidence="1" type="ORF">J1902_09140</name>
</gene>
<dbReference type="Proteomes" id="UP000664164">
    <property type="component" value="Unassembled WGS sequence"/>
</dbReference>
<comment type="caution">
    <text evidence="1">The sequence shown here is derived from an EMBL/GenBank/DDBJ whole genome shotgun (WGS) entry which is preliminary data.</text>
</comment>
<proteinExistence type="predicted"/>
<reference evidence="1" key="1">
    <citation type="submission" date="2021-03" db="EMBL/GenBank/DDBJ databases">
        <title>A new species, PO-11, isolated from a karst cave deposit.</title>
        <authorList>
            <person name="Zhaoxiaoyong W."/>
        </authorList>
    </citation>
    <scope>NUCLEOTIDE SEQUENCE</scope>
    <source>
        <strain evidence="1">PO-11</strain>
    </source>
</reference>
<dbReference type="RefSeq" id="WP_207615938.1">
    <property type="nucleotide sequence ID" value="NZ_JAFNLL010000017.1"/>
</dbReference>
<evidence type="ECO:0000313" key="2">
    <source>
        <dbReference type="Proteomes" id="UP000664164"/>
    </source>
</evidence>
<dbReference type="AlphaFoldDB" id="A0A939HHV3"/>
<evidence type="ECO:0000313" key="1">
    <source>
        <dbReference type="EMBL" id="MBO1268136.1"/>
    </source>
</evidence>